<keyword evidence="3" id="KW-1185">Reference proteome</keyword>
<dbReference type="EMBL" id="LHPF02000008">
    <property type="protein sequence ID" value="PSC73199.1"/>
    <property type="molecule type" value="Genomic_DNA"/>
</dbReference>
<comment type="caution">
    <text evidence="2">The sequence shown here is derived from an EMBL/GenBank/DDBJ whole genome shotgun (WGS) entry which is preliminary data.</text>
</comment>
<reference evidence="2 3" key="1">
    <citation type="journal article" date="2018" name="Plant J.">
        <title>Genome sequences of Chlorella sorokiniana UTEX 1602 and Micractinium conductrix SAG 241.80: implications to maltose excretion by a green alga.</title>
        <authorList>
            <person name="Arriola M.B."/>
            <person name="Velmurugan N."/>
            <person name="Zhang Y."/>
            <person name="Plunkett M.H."/>
            <person name="Hondzo H."/>
            <person name="Barney B.M."/>
        </authorList>
    </citation>
    <scope>NUCLEOTIDE SEQUENCE [LARGE SCALE GENOMIC DNA]</scope>
    <source>
        <strain evidence="2 3">SAG 241.80</strain>
    </source>
</reference>
<keyword evidence="1" id="KW-0812">Transmembrane</keyword>
<evidence type="ECO:0000313" key="3">
    <source>
        <dbReference type="Proteomes" id="UP000239649"/>
    </source>
</evidence>
<sequence>MVVSSRVLNAKSERYYKAGLGKKKQPGFWQGIRKQLAAHPIVVALIFFIMVFSGVASFFMYLPAERHRFNFGGLYNDDAGSA</sequence>
<dbReference type="GO" id="GO:0016746">
    <property type="term" value="F:acyltransferase activity"/>
    <property type="evidence" value="ECO:0007669"/>
    <property type="project" value="UniProtKB-KW"/>
</dbReference>
<dbReference type="STRING" id="554055.A0A2P6VGH4"/>
<evidence type="ECO:0000313" key="2">
    <source>
        <dbReference type="EMBL" id="PSC73199.1"/>
    </source>
</evidence>
<keyword evidence="1" id="KW-0472">Membrane</keyword>
<proteinExistence type="predicted"/>
<organism evidence="2 3">
    <name type="scientific">Micractinium conductrix</name>
    <dbReference type="NCBI Taxonomy" id="554055"/>
    <lineage>
        <taxon>Eukaryota</taxon>
        <taxon>Viridiplantae</taxon>
        <taxon>Chlorophyta</taxon>
        <taxon>core chlorophytes</taxon>
        <taxon>Trebouxiophyceae</taxon>
        <taxon>Chlorellales</taxon>
        <taxon>Chlorellaceae</taxon>
        <taxon>Chlorella clade</taxon>
        <taxon>Micractinium</taxon>
    </lineage>
</organism>
<dbReference type="Proteomes" id="UP000239649">
    <property type="component" value="Unassembled WGS sequence"/>
</dbReference>
<dbReference type="OrthoDB" id="507212at2759"/>
<accession>A0A2P6VGH4</accession>
<feature type="transmembrane region" description="Helical" evidence="1">
    <location>
        <begin position="41"/>
        <end position="62"/>
    </location>
</feature>
<name>A0A2P6VGH4_9CHLO</name>
<evidence type="ECO:0000256" key="1">
    <source>
        <dbReference type="SAM" id="Phobius"/>
    </source>
</evidence>
<dbReference type="AlphaFoldDB" id="A0A2P6VGH4"/>
<protein>
    <submittedName>
        <fullName evidence="2">S-acyltransferase 3</fullName>
    </submittedName>
</protein>
<gene>
    <name evidence="2" type="ORF">C2E20_3783</name>
</gene>
<keyword evidence="1" id="KW-1133">Transmembrane helix</keyword>